<dbReference type="Pfam" id="PF02737">
    <property type="entry name" value="3HCDH_N"/>
    <property type="match status" value="1"/>
</dbReference>
<evidence type="ECO:0000259" key="6">
    <source>
        <dbReference type="Pfam" id="PF02737"/>
    </source>
</evidence>
<dbReference type="Proteomes" id="UP000606991">
    <property type="component" value="Unassembled WGS sequence"/>
</dbReference>
<feature type="site" description="Important for catalytic activity" evidence="4">
    <location>
        <position position="144"/>
    </location>
</feature>
<dbReference type="GO" id="GO:0070403">
    <property type="term" value="F:NAD+ binding"/>
    <property type="evidence" value="ECO:0007669"/>
    <property type="project" value="InterPro"/>
</dbReference>
<dbReference type="PIRSF" id="PIRSF000105">
    <property type="entry name" value="HCDH"/>
    <property type="match status" value="1"/>
</dbReference>
<dbReference type="SUPFAM" id="SSF48179">
    <property type="entry name" value="6-phosphogluconate dehydrogenase C-terminal domain-like"/>
    <property type="match status" value="1"/>
</dbReference>
<dbReference type="InterPro" id="IPR013328">
    <property type="entry name" value="6PGD_dom2"/>
</dbReference>
<protein>
    <submittedName>
        <fullName evidence="7">3-hydroxybutyryl-CoA dehydrogenase</fullName>
    </submittedName>
</protein>
<evidence type="ECO:0000256" key="3">
    <source>
        <dbReference type="ARBA" id="ARBA00023002"/>
    </source>
</evidence>
<keyword evidence="3" id="KW-0560">Oxidoreductase</keyword>
<accession>A0A934JW98</accession>
<dbReference type="AlphaFoldDB" id="A0A934JW98"/>
<feature type="domain" description="3-hydroxyacyl-CoA dehydrogenase C-terminal" evidence="5">
    <location>
        <begin position="190"/>
        <end position="286"/>
    </location>
</feature>
<dbReference type="NCBIfam" id="NF005875">
    <property type="entry name" value="PRK07819.1"/>
    <property type="match status" value="1"/>
</dbReference>
<evidence type="ECO:0000259" key="5">
    <source>
        <dbReference type="Pfam" id="PF00725"/>
    </source>
</evidence>
<dbReference type="GO" id="GO:0006635">
    <property type="term" value="P:fatty acid beta-oxidation"/>
    <property type="evidence" value="ECO:0007669"/>
    <property type="project" value="TreeGrafter"/>
</dbReference>
<dbReference type="PANTHER" id="PTHR48075">
    <property type="entry name" value="3-HYDROXYACYL-COA DEHYDROGENASE FAMILY PROTEIN"/>
    <property type="match status" value="1"/>
</dbReference>
<dbReference type="InterPro" id="IPR036291">
    <property type="entry name" value="NAD(P)-bd_dom_sf"/>
</dbReference>
<proteinExistence type="inferred from homology"/>
<dbReference type="Gene3D" id="3.40.50.720">
    <property type="entry name" value="NAD(P)-binding Rossmann-like Domain"/>
    <property type="match status" value="1"/>
</dbReference>
<dbReference type="InterPro" id="IPR008927">
    <property type="entry name" value="6-PGluconate_DH-like_C_sf"/>
</dbReference>
<comment type="pathway">
    <text evidence="1">Lipid metabolism; butanoate metabolism.</text>
</comment>
<feature type="domain" description="3-hydroxyacyl-CoA dehydrogenase NAD binding" evidence="6">
    <location>
        <begin position="9"/>
        <end position="187"/>
    </location>
</feature>
<dbReference type="InterPro" id="IPR022694">
    <property type="entry name" value="3-OHacyl-CoA_DH"/>
</dbReference>
<dbReference type="SUPFAM" id="SSF51735">
    <property type="entry name" value="NAD(P)-binding Rossmann-fold domains"/>
    <property type="match status" value="1"/>
</dbReference>
<evidence type="ECO:0000313" key="8">
    <source>
        <dbReference type="Proteomes" id="UP000606991"/>
    </source>
</evidence>
<gene>
    <name evidence="7" type="ORF">JF886_05905</name>
</gene>
<organism evidence="7 8">
    <name type="scientific">Candidatus Aeolococcus gillhamiae</name>
    <dbReference type="NCBI Taxonomy" id="3127015"/>
    <lineage>
        <taxon>Bacteria</taxon>
        <taxon>Bacillati</taxon>
        <taxon>Candidatus Dormiibacterota</taxon>
        <taxon>Candidatus Dormibacteria</taxon>
        <taxon>Candidatus Aeolococcales</taxon>
        <taxon>Candidatus Aeolococcaceae</taxon>
        <taxon>Candidatus Aeolococcus</taxon>
    </lineage>
</organism>
<comment type="caution">
    <text evidence="7">The sequence shown here is derived from an EMBL/GenBank/DDBJ whole genome shotgun (WGS) entry which is preliminary data.</text>
</comment>
<name>A0A934JW98_9BACT</name>
<evidence type="ECO:0000313" key="7">
    <source>
        <dbReference type="EMBL" id="MBJ7594389.1"/>
    </source>
</evidence>
<sequence length="292" mass="32021">MEEAMEIRTVGIVGAGLMGSGIAEVCARSGLRTRVAEAGEELLATGRQRVEKSLERGRLGGKLSDDDVERISGQLSFSTDLDELGDCDLVVEAIVERLPDKVELFGRLDHIVPEHGILSTNTSSLPIMEIARATHRPDRVIGTHFFNPAPVMKLLEVVRTIATSDQTLAETRALGEKLGKRVIVAQDRGGFIVNLLLIPFLNNAVRLYESGFATKDDIDEGMRLGCGHPMGPLQLLDYIGLDTALFVCDALYEEYAIRDYAAPPLLKRMVAAGYLGRKTGRGFYTYDAEQQR</sequence>
<dbReference type="PANTHER" id="PTHR48075:SF9">
    <property type="entry name" value="3-HYDROXYBUTYRYL-COA DEHYDROGENASE"/>
    <property type="match status" value="1"/>
</dbReference>
<dbReference type="Pfam" id="PF00725">
    <property type="entry name" value="3HCDH"/>
    <property type="match status" value="1"/>
</dbReference>
<reference evidence="7 8" key="1">
    <citation type="submission" date="2020-10" db="EMBL/GenBank/DDBJ databases">
        <title>Ca. Dormibacterota MAGs.</title>
        <authorList>
            <person name="Montgomery K."/>
        </authorList>
    </citation>
    <scope>NUCLEOTIDE SEQUENCE [LARGE SCALE GENOMIC DNA]</scope>
    <source>
        <strain evidence="7">SC8812_S17_18</strain>
    </source>
</reference>
<dbReference type="Gene3D" id="1.10.1040.10">
    <property type="entry name" value="N-(1-d-carboxylethyl)-l-norvaline Dehydrogenase, domain 2"/>
    <property type="match status" value="1"/>
</dbReference>
<evidence type="ECO:0000256" key="2">
    <source>
        <dbReference type="ARBA" id="ARBA00009463"/>
    </source>
</evidence>
<dbReference type="InterPro" id="IPR006176">
    <property type="entry name" value="3-OHacyl-CoA_DH_NAD-bd"/>
</dbReference>
<comment type="similarity">
    <text evidence="2">Belongs to the 3-hydroxyacyl-CoA dehydrogenase family.</text>
</comment>
<evidence type="ECO:0000256" key="4">
    <source>
        <dbReference type="PIRSR" id="PIRSR000105-1"/>
    </source>
</evidence>
<dbReference type="EMBL" id="JAEKNS010000067">
    <property type="protein sequence ID" value="MBJ7594389.1"/>
    <property type="molecule type" value="Genomic_DNA"/>
</dbReference>
<dbReference type="GO" id="GO:0008691">
    <property type="term" value="F:3-hydroxybutyryl-CoA dehydrogenase activity"/>
    <property type="evidence" value="ECO:0007669"/>
    <property type="project" value="TreeGrafter"/>
</dbReference>
<dbReference type="FunFam" id="3.40.50.720:FF:000009">
    <property type="entry name" value="Fatty oxidation complex, alpha subunit"/>
    <property type="match status" value="1"/>
</dbReference>
<evidence type="ECO:0000256" key="1">
    <source>
        <dbReference type="ARBA" id="ARBA00005086"/>
    </source>
</evidence>
<dbReference type="InterPro" id="IPR006108">
    <property type="entry name" value="3HC_DH_C"/>
</dbReference>